<feature type="domain" description="VOC" evidence="1">
    <location>
        <begin position="4"/>
        <end position="128"/>
    </location>
</feature>
<dbReference type="InterPro" id="IPR004360">
    <property type="entry name" value="Glyas_Fos-R_dOase_dom"/>
</dbReference>
<dbReference type="InterPro" id="IPR029068">
    <property type="entry name" value="Glyas_Bleomycin-R_OHBP_Dase"/>
</dbReference>
<sequence>MKQQIVHIALVVDDYDEAIKFYTEKLNFVLLEDTPQSITKRWVLVAPPGSTECCLLLAKGVGEEQKSRIGNQTGGRVFLFLKTDDFWRDYNTMLQNGIKFTREPNTEDYGTVAVFEDLYGNLWDLIEYSNNIE</sequence>
<dbReference type="AlphaFoldDB" id="A0A135WD12"/>
<dbReference type="PROSITE" id="PS51819">
    <property type="entry name" value="VOC"/>
    <property type="match status" value="1"/>
</dbReference>
<evidence type="ECO:0000259" key="1">
    <source>
        <dbReference type="PROSITE" id="PS51819"/>
    </source>
</evidence>
<dbReference type="Proteomes" id="UP000070513">
    <property type="component" value="Unassembled WGS sequence"/>
</dbReference>
<dbReference type="RefSeq" id="WP_062650792.1">
    <property type="nucleotide sequence ID" value="NZ_LPUR01000011.1"/>
</dbReference>
<accession>A0A135WD12</accession>
<reference evidence="3" key="1">
    <citation type="submission" date="2015-12" db="EMBL/GenBank/DDBJ databases">
        <title>Genome sequence of a biocontrol rhizobacterium Chryseobacterium kwangjuense strain KJ1R5 isolated from pepper (Capsicum annuum L.).</title>
        <authorList>
            <person name="Jeong J.-J."/>
            <person name="Park H."/>
            <person name="Mannaa M."/>
            <person name="Sang M.K."/>
            <person name="Choi I.-G."/>
            <person name="Kim K.D."/>
        </authorList>
    </citation>
    <scope>NUCLEOTIDE SEQUENCE [LARGE SCALE GENOMIC DNA]</scope>
    <source>
        <strain evidence="3">KJ1R5</strain>
    </source>
</reference>
<name>A0A135WD12_9FLAO</name>
<dbReference type="Pfam" id="PF00903">
    <property type="entry name" value="Glyoxalase"/>
    <property type="match status" value="1"/>
</dbReference>
<dbReference type="EMBL" id="LPUR01000011">
    <property type="protein sequence ID" value="KXH82808.1"/>
    <property type="molecule type" value="Genomic_DNA"/>
</dbReference>
<organism evidence="2 3">
    <name type="scientific">Chryseobacterium kwangjuense</name>
    <dbReference type="NCBI Taxonomy" id="267125"/>
    <lineage>
        <taxon>Bacteria</taxon>
        <taxon>Pseudomonadati</taxon>
        <taxon>Bacteroidota</taxon>
        <taxon>Flavobacteriia</taxon>
        <taxon>Flavobacteriales</taxon>
        <taxon>Weeksellaceae</taxon>
        <taxon>Chryseobacterium group</taxon>
        <taxon>Chryseobacterium</taxon>
    </lineage>
</organism>
<evidence type="ECO:0000313" key="3">
    <source>
        <dbReference type="Proteomes" id="UP000070513"/>
    </source>
</evidence>
<protein>
    <recommendedName>
        <fullName evidence="1">VOC domain-containing protein</fullName>
    </recommendedName>
</protein>
<reference evidence="2 3" key="2">
    <citation type="journal article" date="2016" name="Genome Announc.">
        <title>Draft Genome Sequence of a Biocontrol Rhizobacterium, Chryseobacterium kwangjuense Strain KJ1R5, Isolated from Pepper (Capsicum annuum).</title>
        <authorList>
            <person name="Jeong J.J."/>
            <person name="Park H."/>
            <person name="Park B.H."/>
            <person name="Mannaa M."/>
            <person name="Sang M.K."/>
            <person name="Choi I.G."/>
            <person name="Kim K.D."/>
        </authorList>
    </citation>
    <scope>NUCLEOTIDE SEQUENCE [LARGE SCALE GENOMIC DNA]</scope>
    <source>
        <strain evidence="2 3">KJ1R5</strain>
    </source>
</reference>
<dbReference type="InterPro" id="IPR037523">
    <property type="entry name" value="VOC_core"/>
</dbReference>
<evidence type="ECO:0000313" key="2">
    <source>
        <dbReference type="EMBL" id="KXH82808.1"/>
    </source>
</evidence>
<proteinExistence type="predicted"/>
<dbReference type="PANTHER" id="PTHR36437:SF2">
    <property type="entry name" value="GLYOXALASE_BLEOMYCIN RESISTANCE PROTEIN_DIOXYGENASE"/>
    <property type="match status" value="1"/>
</dbReference>
<dbReference type="OrthoDB" id="9794917at2"/>
<dbReference type="Gene3D" id="3.10.180.10">
    <property type="entry name" value="2,3-Dihydroxybiphenyl 1,2-Dioxygenase, domain 1"/>
    <property type="match status" value="1"/>
</dbReference>
<dbReference type="CDD" id="cd07263">
    <property type="entry name" value="VOC_like"/>
    <property type="match status" value="1"/>
</dbReference>
<dbReference type="PANTHER" id="PTHR36437">
    <property type="entry name" value="GLYOXALASE/BLEOMYCIN RESISTANCE PROTEIN/DIOXYGENASE"/>
    <property type="match status" value="1"/>
</dbReference>
<gene>
    <name evidence="2" type="ORF">AU378_10185</name>
</gene>
<comment type="caution">
    <text evidence="2">The sequence shown here is derived from an EMBL/GenBank/DDBJ whole genome shotgun (WGS) entry which is preliminary data.</text>
</comment>
<dbReference type="SUPFAM" id="SSF54593">
    <property type="entry name" value="Glyoxalase/Bleomycin resistance protein/Dihydroxybiphenyl dioxygenase"/>
    <property type="match status" value="1"/>
</dbReference>